<gene>
    <name evidence="7" type="ORF">CHS0354_000198</name>
</gene>
<reference evidence="7" key="3">
    <citation type="submission" date="2023-05" db="EMBL/GenBank/DDBJ databases">
        <authorList>
            <person name="Smith C.H."/>
        </authorList>
    </citation>
    <scope>NUCLEOTIDE SEQUENCE</scope>
    <source>
        <strain evidence="7">CHS0354</strain>
        <tissue evidence="7">Mantle</tissue>
    </source>
</reference>
<feature type="compositionally biased region" description="Low complexity" evidence="5">
    <location>
        <begin position="194"/>
        <end position="204"/>
    </location>
</feature>
<sequence length="286" mass="31606">MALVRLTLVYYINTLVQKTLTLVCQFIVLVSIALDRSPKTQGLCSKCYKDHMESKEALNSKPDLMKKDLQRQSQYSSHEPLRPGSSSNMVTPPSFGTPSQLSHPTISEQGDSLSLNSTSVSNNAQTAIEISTNRNNSSTDSDGKKEARESTSDQEQNTKNIVNTSDSSTKEAGLCDSATNLEEGSEKRGTKRNSSAVDDGSSDSSPEKIAAKDRKRCGICKCKLELAQRAIGHCRCDSLFCPMHRLPEQHNCTFDHKEDGRREAREKMVKPTRHLGTSFKRLDSDS</sequence>
<evidence type="ECO:0000259" key="6">
    <source>
        <dbReference type="PROSITE" id="PS51039"/>
    </source>
</evidence>
<dbReference type="InterPro" id="IPR035896">
    <property type="entry name" value="AN1-like_Znf"/>
</dbReference>
<dbReference type="InterPro" id="IPR000058">
    <property type="entry name" value="Znf_AN1"/>
</dbReference>
<dbReference type="PANTHER" id="PTHR10634">
    <property type="entry name" value="AN1-TYPE ZINC FINGER PROTEIN"/>
    <property type="match status" value="1"/>
</dbReference>
<keyword evidence="3" id="KW-0862">Zinc</keyword>
<keyword evidence="2 4" id="KW-0863">Zinc-finger</keyword>
<feature type="region of interest" description="Disordered" evidence="5">
    <location>
        <begin position="257"/>
        <end position="286"/>
    </location>
</feature>
<dbReference type="SMART" id="SM00154">
    <property type="entry name" value="ZnF_AN1"/>
    <property type="match status" value="1"/>
</dbReference>
<feature type="compositionally biased region" description="Low complexity" evidence="5">
    <location>
        <begin position="112"/>
        <end position="123"/>
    </location>
</feature>
<feature type="compositionally biased region" description="Basic and acidic residues" evidence="5">
    <location>
        <begin position="141"/>
        <end position="151"/>
    </location>
</feature>
<comment type="caution">
    <text evidence="7">The sequence shown here is derived from an EMBL/GenBank/DDBJ whole genome shotgun (WGS) entry which is preliminary data.</text>
</comment>
<dbReference type="PANTHER" id="PTHR10634:SF67">
    <property type="entry name" value="AN1-TYPE ZINC FINGER PROTEIN 3"/>
    <property type="match status" value="1"/>
</dbReference>
<accession>A0AAE0RU86</accession>
<dbReference type="InterPro" id="IPR050652">
    <property type="entry name" value="AN1_A20_ZnFinger"/>
</dbReference>
<proteinExistence type="predicted"/>
<dbReference type="EMBL" id="JAEAOA010000061">
    <property type="protein sequence ID" value="KAK3579714.1"/>
    <property type="molecule type" value="Genomic_DNA"/>
</dbReference>
<evidence type="ECO:0000256" key="3">
    <source>
        <dbReference type="ARBA" id="ARBA00022833"/>
    </source>
</evidence>
<feature type="compositionally biased region" description="Low complexity" evidence="5">
    <location>
        <begin position="131"/>
        <end position="140"/>
    </location>
</feature>
<organism evidence="7 8">
    <name type="scientific">Potamilus streckersoni</name>
    <dbReference type="NCBI Taxonomy" id="2493646"/>
    <lineage>
        <taxon>Eukaryota</taxon>
        <taxon>Metazoa</taxon>
        <taxon>Spiralia</taxon>
        <taxon>Lophotrochozoa</taxon>
        <taxon>Mollusca</taxon>
        <taxon>Bivalvia</taxon>
        <taxon>Autobranchia</taxon>
        <taxon>Heteroconchia</taxon>
        <taxon>Palaeoheterodonta</taxon>
        <taxon>Unionida</taxon>
        <taxon>Unionoidea</taxon>
        <taxon>Unionidae</taxon>
        <taxon>Ambleminae</taxon>
        <taxon>Lampsilini</taxon>
        <taxon>Potamilus</taxon>
    </lineage>
</organism>
<feature type="compositionally biased region" description="Polar residues" evidence="5">
    <location>
        <begin position="153"/>
        <end position="167"/>
    </location>
</feature>
<dbReference type="Proteomes" id="UP001195483">
    <property type="component" value="Unassembled WGS sequence"/>
</dbReference>
<dbReference type="Gene3D" id="4.10.1110.10">
    <property type="entry name" value="AN1-like Zinc finger"/>
    <property type="match status" value="1"/>
</dbReference>
<feature type="domain" description="AN1-type" evidence="6">
    <location>
        <begin position="211"/>
        <end position="260"/>
    </location>
</feature>
<keyword evidence="8" id="KW-1185">Reference proteome</keyword>
<dbReference type="AlphaFoldDB" id="A0AAE0RU86"/>
<keyword evidence="1" id="KW-0479">Metal-binding</keyword>
<evidence type="ECO:0000256" key="4">
    <source>
        <dbReference type="PROSITE-ProRule" id="PRU00449"/>
    </source>
</evidence>
<feature type="region of interest" description="Disordered" evidence="5">
    <location>
        <begin position="69"/>
        <end position="208"/>
    </location>
</feature>
<evidence type="ECO:0000313" key="7">
    <source>
        <dbReference type="EMBL" id="KAK3579714.1"/>
    </source>
</evidence>
<reference evidence="7" key="1">
    <citation type="journal article" date="2021" name="Genome Biol. Evol.">
        <title>A High-Quality Reference Genome for a Parasitic Bivalve with Doubly Uniparental Inheritance (Bivalvia: Unionida).</title>
        <authorList>
            <person name="Smith C.H."/>
        </authorList>
    </citation>
    <scope>NUCLEOTIDE SEQUENCE</scope>
    <source>
        <strain evidence="7">CHS0354</strain>
    </source>
</reference>
<feature type="compositionally biased region" description="Basic and acidic residues" evidence="5">
    <location>
        <begin position="257"/>
        <end position="269"/>
    </location>
</feature>
<evidence type="ECO:0000256" key="5">
    <source>
        <dbReference type="SAM" id="MobiDB-lite"/>
    </source>
</evidence>
<dbReference type="GO" id="GO:0008270">
    <property type="term" value="F:zinc ion binding"/>
    <property type="evidence" value="ECO:0007669"/>
    <property type="project" value="UniProtKB-KW"/>
</dbReference>
<dbReference type="Pfam" id="PF01428">
    <property type="entry name" value="zf-AN1"/>
    <property type="match status" value="1"/>
</dbReference>
<evidence type="ECO:0000256" key="2">
    <source>
        <dbReference type="ARBA" id="ARBA00022771"/>
    </source>
</evidence>
<evidence type="ECO:0000313" key="8">
    <source>
        <dbReference type="Proteomes" id="UP001195483"/>
    </source>
</evidence>
<dbReference type="SUPFAM" id="SSF118310">
    <property type="entry name" value="AN1-like Zinc finger"/>
    <property type="match status" value="1"/>
</dbReference>
<protein>
    <recommendedName>
        <fullName evidence="6">AN1-type domain-containing protein</fullName>
    </recommendedName>
</protein>
<evidence type="ECO:0000256" key="1">
    <source>
        <dbReference type="ARBA" id="ARBA00022723"/>
    </source>
</evidence>
<feature type="compositionally biased region" description="Polar residues" evidence="5">
    <location>
        <begin position="84"/>
        <end position="111"/>
    </location>
</feature>
<name>A0AAE0RU86_9BIVA</name>
<dbReference type="PROSITE" id="PS51039">
    <property type="entry name" value="ZF_AN1"/>
    <property type="match status" value="1"/>
</dbReference>
<dbReference type="Gene3D" id="1.20.5.4770">
    <property type="match status" value="1"/>
</dbReference>
<reference evidence="7" key="2">
    <citation type="journal article" date="2021" name="Genome Biol. Evol.">
        <title>Developing a high-quality reference genome for a parasitic bivalve with doubly uniparental inheritance (Bivalvia: Unionida).</title>
        <authorList>
            <person name="Smith C.H."/>
        </authorList>
    </citation>
    <scope>NUCLEOTIDE SEQUENCE</scope>
    <source>
        <strain evidence="7">CHS0354</strain>
        <tissue evidence="7">Mantle</tissue>
    </source>
</reference>